<dbReference type="InterPro" id="IPR032436">
    <property type="entry name" value="URB1_C"/>
</dbReference>
<gene>
    <name evidence="4" type="ORF">ALC56_07000</name>
</gene>
<feature type="compositionally biased region" description="Basic and acidic residues" evidence="1">
    <location>
        <begin position="1"/>
        <end position="10"/>
    </location>
</feature>
<feature type="domain" description="URB1 C-terminal" evidence="3">
    <location>
        <begin position="1705"/>
        <end position="1899"/>
    </location>
</feature>
<feature type="region of interest" description="Disordered" evidence="1">
    <location>
        <begin position="1"/>
        <end position="25"/>
    </location>
</feature>
<dbReference type="STRING" id="34720.A0A151JWE6"/>
<dbReference type="GO" id="GO:0000466">
    <property type="term" value="P:maturation of 5.8S rRNA from tricistronic rRNA transcript (SSU-rRNA, 5.8S rRNA, LSU-rRNA)"/>
    <property type="evidence" value="ECO:0007669"/>
    <property type="project" value="TreeGrafter"/>
</dbReference>
<dbReference type="Pfam" id="PF16201">
    <property type="entry name" value="NopRA1"/>
    <property type="match status" value="1"/>
</dbReference>
<evidence type="ECO:0000256" key="1">
    <source>
        <dbReference type="SAM" id="MobiDB-lite"/>
    </source>
</evidence>
<name>A0A151JWE6_9HYME</name>
<dbReference type="PANTHER" id="PTHR13500:SF0">
    <property type="entry name" value="NUCLEOLAR PRE-RIBOSOMAL-ASSOCIATED PROTEIN 1"/>
    <property type="match status" value="1"/>
</dbReference>
<dbReference type="EMBL" id="KQ981653">
    <property type="protein sequence ID" value="KYN38625.1"/>
    <property type="molecule type" value="Genomic_DNA"/>
</dbReference>
<evidence type="ECO:0000313" key="5">
    <source>
        <dbReference type="Proteomes" id="UP000078541"/>
    </source>
</evidence>
<feature type="domain" description="URB1 N-terminal" evidence="2">
    <location>
        <begin position="114"/>
        <end position="429"/>
    </location>
</feature>
<dbReference type="KEGG" id="tsep:108749110"/>
<protein>
    <submittedName>
        <fullName evidence="4">Nucleolar pre-ribosomal-associated protein 1</fullName>
    </submittedName>
</protein>
<reference evidence="4 5" key="1">
    <citation type="submission" date="2016-03" db="EMBL/GenBank/DDBJ databases">
        <title>Trachymyrmex septentrionalis WGS genome.</title>
        <authorList>
            <person name="Nygaard S."/>
            <person name="Hu H."/>
            <person name="Boomsma J."/>
            <person name="Zhang G."/>
        </authorList>
    </citation>
    <scope>NUCLEOTIDE SEQUENCE [LARGE SCALE GENOMIC DNA]</scope>
    <source>
        <strain evidence="4">Tsep2-gDNA-1</strain>
        <tissue evidence="4">Whole body</tissue>
    </source>
</reference>
<dbReference type="GO" id="GO:0005730">
    <property type="term" value="C:nucleolus"/>
    <property type="evidence" value="ECO:0007669"/>
    <property type="project" value="TreeGrafter"/>
</dbReference>
<accession>A0A151JWE6</accession>
<evidence type="ECO:0000313" key="4">
    <source>
        <dbReference type="EMBL" id="KYN38625.1"/>
    </source>
</evidence>
<dbReference type="PANTHER" id="PTHR13500">
    <property type="entry name" value="NUCLEOLAR PRERIBOSOMAL-ASSOCIATED PROTEIN 1"/>
    <property type="match status" value="1"/>
</dbReference>
<sequence>MDDTTSELKKACKRTSKKETENETLTKKAKINGSIEEINEYDVKRQNDDSDKNDTKNAVCDDRLDILSNGQSLRTLFSSSNNLAALRKFVTICNENKERDLAAEYLHTGGSVFEILRLLESSDKKSTSTATTVFSATHILLMRILTECPQYRNSAIEACRHLLNSHMSIVYSMLSIQSNAKQRKVMLKLLAAIASLDSSLSRELLIHLSLQQQTLGDLVQQTKPTDSQSVRTCFIHFVLAFLVEGNTLVIRTLLDKRNLLCCIFSELLYDSKDIVTLVLTTVKTYVLENTCVSKTTKLRVFSTSTVLNLISLYNWKGPNNWPKNKTYSCDSETFLADKEVISDIVHEFLVTLLTSHRYGVIFHDRTLGSSRNKHNQLVHTALRNLEKPWEHEKPSDLIVRILSACPDLIRSQYNAVESFLEPRVSLKWVRLLKFIGKIVKSINPVNSIKTCSVELKANNLINALLSLAVPSMIVKVAILPGLDHDSLSVRHEALSLLLTMTNQLKAISLAAKEFYKTSIIQNQITHFILKIVPSLETILRMWNRAFEKDTENIKASKNAESIQSPELVDHLDIILSVLHSYQNICPELLDISTNLQSNLLLSNLNNLQEEGTIKMEKINRMKVKTIQFLLALDSSIFAPKEKAFKETLVFLISLIHQKDSSPDSYNAIRTLLHTTDLFETCEDQLDIWINGFSVVADSEENEQLTQWFMSVLKSAIKHIDKYINIITQAEGKINDEITNFNVKKAKDIINELFDEANKITSPCQKEFSVVRSSLINGQFSFDERKVDTIDYSFKFNQENSKDTIKSTKYTTQKNDQVTNFDTMEIDDVITRLLDKASPKSFPSNKNHSQEILSTPISSLTNKFTNSDETNEAIDTLFNNFGKENPCSMQACTAVSPLLCCALQKMSEKNCATILAYLSYVMVHTLHYQVVPDLLAYMTTDLTNLPIYKYLQSWSNSKQPIFLKNKFPSLRLLYKLNNMLLADSKIDITEFSKLFNDGHSTYCFKYDNKEITIKHSLSLYDVKTLLKMTVFYLAQLAQSNILRQIQNENCKLVLVFLLNMPQSIESNTENAVILEENARCIFTHPILLHYFSPFCEETSKDSVEYMIVETILKICESILHLCEKHNARICNIFFAFRSKFLTQLENIIEKNPLEACTNNYDIAIELLKILQLELKDIASLLFALIKLEKSTFISSDKQNLSIFGHVVPILLDMYCDKESRLHNMLNEQFVEKFSLHLIYLKSSKANHVDEWEKALAKYLSTFSHNISGISTNTFAQLLTKNITASTVQLITTLITKNTRLISSLVKYFLKIENVKQRDIVFPILGSSLKYKWNEKFLQSLYEHYGSDIAAYITESRNPVPWIEENVAAIVYLIENTFDLALCGRICNTVSQNGDKLDMVSICFVQLLESVYKRYETLVTTKEKLLMDLIRVLLHIMTLTLKKESKNLQKIKILCGKLNDVVIRLKEMEDNLIFSSLSKSYSWPQFTRFSLKLGLKDAKDEATQSNILKTLSNLCDIAYGDNIDNEYVKTLFEMTTSHSEFVNIMLGSSFVKGDLVELLRILTRKNHSVMTVSHIPLYLAAYNATLCHVDQRILQILQYYETHNVKLQQYWPYLWGSAAATRYSVKGETDTALWRQPSTSEVFNLFNNDIVNETIKNYPIHRTMKSNELYIHKNNVYDPAFYLPLLCTLLAENNIVACYKVSQSGALALVLAACCSDSNDIRMIAYTIISRYYFHLEASKSKEKLLWIRLIDALRNGVFSLKCQLKNVRLSCLMTTFLARASLIATQPLHPLYSPLHTFLMAKIGLDLNTIPELLQLLHSSHVEHNAHRYWILENIRDGMKGDNDVNVALKCMLFKILLDFHTCVLSDAKTKKLILEVIASTTKIPKASLLLARGYGILPWLHEIVNHSDICEAEIKIIITIIENLLNTLDSSVQDINHYKSLLFNILLLLQMYLKNRHKICPI</sequence>
<evidence type="ECO:0000259" key="3">
    <source>
        <dbReference type="Pfam" id="PF16201"/>
    </source>
</evidence>
<proteinExistence type="predicted"/>
<dbReference type="InterPro" id="IPR021714">
    <property type="entry name" value="URB1_N"/>
</dbReference>
<dbReference type="Proteomes" id="UP000078541">
    <property type="component" value="Unassembled WGS sequence"/>
</dbReference>
<evidence type="ECO:0000259" key="2">
    <source>
        <dbReference type="Pfam" id="PF11707"/>
    </source>
</evidence>
<keyword evidence="5" id="KW-1185">Reference proteome</keyword>
<dbReference type="Pfam" id="PF11707">
    <property type="entry name" value="Npa1"/>
    <property type="match status" value="1"/>
</dbReference>
<dbReference type="OrthoDB" id="72892at2759"/>
<dbReference type="GO" id="GO:0000463">
    <property type="term" value="P:maturation of LSU-rRNA from tricistronic rRNA transcript (SSU-rRNA, 5.8S rRNA, LSU-rRNA)"/>
    <property type="evidence" value="ECO:0007669"/>
    <property type="project" value="TreeGrafter"/>
</dbReference>
<organism evidence="4 5">
    <name type="scientific">Trachymyrmex septentrionalis</name>
    <dbReference type="NCBI Taxonomy" id="34720"/>
    <lineage>
        <taxon>Eukaryota</taxon>
        <taxon>Metazoa</taxon>
        <taxon>Ecdysozoa</taxon>
        <taxon>Arthropoda</taxon>
        <taxon>Hexapoda</taxon>
        <taxon>Insecta</taxon>
        <taxon>Pterygota</taxon>
        <taxon>Neoptera</taxon>
        <taxon>Endopterygota</taxon>
        <taxon>Hymenoptera</taxon>
        <taxon>Apocrita</taxon>
        <taxon>Aculeata</taxon>
        <taxon>Formicoidea</taxon>
        <taxon>Formicidae</taxon>
        <taxon>Myrmicinae</taxon>
        <taxon>Trachymyrmex</taxon>
    </lineage>
</organism>
<dbReference type="InterPro" id="IPR039844">
    <property type="entry name" value="URB1"/>
</dbReference>